<dbReference type="GO" id="GO:0051144">
    <property type="term" value="P:1,2-propanediol catabolic process"/>
    <property type="evidence" value="ECO:0007669"/>
    <property type="project" value="UniProtKB-UniPathway"/>
</dbReference>
<dbReference type="NCBIfam" id="NF011652">
    <property type="entry name" value="PRK15070.1"/>
    <property type="match status" value="1"/>
</dbReference>
<dbReference type="AlphaFoldDB" id="A0A1G2E4H9"/>
<evidence type="ECO:0000256" key="2">
    <source>
        <dbReference type="ARBA" id="ARBA00007342"/>
    </source>
</evidence>
<evidence type="ECO:0000256" key="6">
    <source>
        <dbReference type="ARBA" id="ARBA00022723"/>
    </source>
</evidence>
<evidence type="ECO:0000256" key="8">
    <source>
        <dbReference type="ARBA" id="ARBA00023315"/>
    </source>
</evidence>
<comment type="pathway">
    <text evidence="9">Polyol metabolism; 1,2-propanediol degradation.</text>
</comment>
<gene>
    <name evidence="10" type="ORF">A2654_02630</name>
</gene>
<dbReference type="GO" id="GO:0046872">
    <property type="term" value="F:metal ion binding"/>
    <property type="evidence" value="ECO:0007669"/>
    <property type="project" value="UniProtKB-KW"/>
</dbReference>
<keyword evidence="7" id="KW-0862">Zinc</keyword>
<organism evidence="10 11">
    <name type="scientific">Candidatus Nealsonbacteria bacterium RIFCSPHIGHO2_01_FULL_43_31</name>
    <dbReference type="NCBI Taxonomy" id="1801665"/>
    <lineage>
        <taxon>Bacteria</taxon>
        <taxon>Candidatus Nealsoniibacteriota</taxon>
    </lineage>
</organism>
<sequence length="188" mass="20851">MKIPVEISARHIHLSQGDLEVLFGKGYCLTQKKALTQPDEFAAQETVTVRFQDKEIPQVRVIIPLRPRTQLEISLTDAYGMGLLTVIKQSGDLKGTPGVLLMGPKGRVELKEGVIVAQRHLHVSFREALKLGINGQKTVSVKVNGQRMTTFHNILVRKAENYRLTMHLDTDEGNAAGIADKTFGELII</sequence>
<evidence type="ECO:0000313" key="11">
    <source>
        <dbReference type="Proteomes" id="UP000178721"/>
    </source>
</evidence>
<dbReference type="PIRSF" id="PIRSF010130">
    <property type="entry name" value="PduL"/>
    <property type="match status" value="1"/>
</dbReference>
<comment type="function">
    <text evidence="9">Involved in 1,2-propanediol (1,2-PD) degradation by catalyzing the conversion of propanoyl-CoA to propanoyl-phosphate.</text>
</comment>
<dbReference type="PANTHER" id="PTHR39453:SF1">
    <property type="entry name" value="PHOSPHATE PROPANOYLTRANSFERASE"/>
    <property type="match status" value="1"/>
</dbReference>
<protein>
    <recommendedName>
        <fullName evidence="4 9">Phosphate propanoyltransferase</fullName>
        <ecNumber evidence="3 9">2.3.1.222</ecNumber>
    </recommendedName>
</protein>
<dbReference type="EC" id="2.3.1.222" evidence="3 9"/>
<dbReference type="InterPro" id="IPR008300">
    <property type="entry name" value="PTAC"/>
</dbReference>
<evidence type="ECO:0000256" key="4">
    <source>
        <dbReference type="ARBA" id="ARBA00020837"/>
    </source>
</evidence>
<comment type="similarity">
    <text evidence="2 9">Belongs to the PduL family.</text>
</comment>
<evidence type="ECO:0000256" key="7">
    <source>
        <dbReference type="ARBA" id="ARBA00022833"/>
    </source>
</evidence>
<dbReference type="Proteomes" id="UP000178721">
    <property type="component" value="Unassembled WGS sequence"/>
</dbReference>
<comment type="cofactor">
    <cofactor evidence="1">
        <name>Zn(2+)</name>
        <dbReference type="ChEBI" id="CHEBI:29105"/>
    </cofactor>
</comment>
<evidence type="ECO:0000256" key="5">
    <source>
        <dbReference type="ARBA" id="ARBA00022679"/>
    </source>
</evidence>
<reference evidence="10 11" key="1">
    <citation type="journal article" date="2016" name="Nat. Commun.">
        <title>Thousands of microbial genomes shed light on interconnected biogeochemical processes in an aquifer system.</title>
        <authorList>
            <person name="Anantharaman K."/>
            <person name="Brown C.T."/>
            <person name="Hug L.A."/>
            <person name="Sharon I."/>
            <person name="Castelle C.J."/>
            <person name="Probst A.J."/>
            <person name="Thomas B.C."/>
            <person name="Singh A."/>
            <person name="Wilkins M.J."/>
            <person name="Karaoz U."/>
            <person name="Brodie E.L."/>
            <person name="Williams K.H."/>
            <person name="Hubbard S.S."/>
            <person name="Banfield J.F."/>
        </authorList>
    </citation>
    <scope>NUCLEOTIDE SEQUENCE [LARGE SCALE GENOMIC DNA]</scope>
</reference>
<comment type="caution">
    <text evidence="10">The sequence shown here is derived from an EMBL/GenBank/DDBJ whole genome shotgun (WGS) entry which is preliminary data.</text>
</comment>
<evidence type="ECO:0000313" key="10">
    <source>
        <dbReference type="EMBL" id="OGZ20774.1"/>
    </source>
</evidence>
<accession>A0A1G2E4H9</accession>
<evidence type="ECO:0000256" key="1">
    <source>
        <dbReference type="ARBA" id="ARBA00001947"/>
    </source>
</evidence>
<dbReference type="EMBL" id="MHMA01000002">
    <property type="protein sequence ID" value="OGZ20774.1"/>
    <property type="molecule type" value="Genomic_DNA"/>
</dbReference>
<keyword evidence="6" id="KW-0479">Metal-binding</keyword>
<keyword evidence="8 9" id="KW-0012">Acyltransferase</keyword>
<comment type="catalytic activity">
    <reaction evidence="9">
        <text>propanoyl-CoA + phosphate = propanoyl phosphate + CoA</text>
        <dbReference type="Rhea" id="RHEA:28046"/>
        <dbReference type="ChEBI" id="CHEBI:43474"/>
        <dbReference type="ChEBI" id="CHEBI:57287"/>
        <dbReference type="ChEBI" id="CHEBI:57392"/>
        <dbReference type="ChEBI" id="CHEBI:58933"/>
        <dbReference type="EC" id="2.3.1.222"/>
    </reaction>
</comment>
<dbReference type="Pfam" id="PF06130">
    <property type="entry name" value="PTAC"/>
    <property type="match status" value="1"/>
</dbReference>
<keyword evidence="5 9" id="KW-0808">Transferase</keyword>
<name>A0A1G2E4H9_9BACT</name>
<evidence type="ECO:0000256" key="9">
    <source>
        <dbReference type="PIRNR" id="PIRNR010130"/>
    </source>
</evidence>
<dbReference type="UniPathway" id="UPA00621"/>
<evidence type="ECO:0000256" key="3">
    <source>
        <dbReference type="ARBA" id="ARBA00012206"/>
    </source>
</evidence>
<dbReference type="GO" id="GO:0016747">
    <property type="term" value="F:acyltransferase activity, transferring groups other than amino-acyl groups"/>
    <property type="evidence" value="ECO:0007669"/>
    <property type="project" value="InterPro"/>
</dbReference>
<proteinExistence type="inferred from homology"/>
<dbReference type="PANTHER" id="PTHR39453">
    <property type="entry name" value="PHOSPHATE PROPANOYLTRANSFERASE"/>
    <property type="match status" value="1"/>
</dbReference>